<dbReference type="UniPathway" id="UPA00048">
    <property type="reaction ID" value="UER00071"/>
</dbReference>
<name>A0A151AV62_9FIRM</name>
<dbReference type="Proteomes" id="UP000075670">
    <property type="component" value="Unassembled WGS sequence"/>
</dbReference>
<dbReference type="EMBL" id="LTBC01000013">
    <property type="protein sequence ID" value="KYH31287.1"/>
    <property type="molecule type" value="Genomic_DNA"/>
</dbReference>
<comment type="similarity">
    <text evidence="1 3">Belongs to the LeuD family. LeuD type 2 subfamily.</text>
</comment>
<organism evidence="5 6">
    <name type="scientific">Moorella mulderi DSM 14980</name>
    <dbReference type="NCBI Taxonomy" id="1122241"/>
    <lineage>
        <taxon>Bacteria</taxon>
        <taxon>Bacillati</taxon>
        <taxon>Bacillota</taxon>
        <taxon>Clostridia</taxon>
        <taxon>Neomoorellales</taxon>
        <taxon>Neomoorellaceae</taxon>
        <taxon>Neomoorella</taxon>
    </lineage>
</organism>
<dbReference type="CDD" id="cd01577">
    <property type="entry name" value="IPMI_Swivel"/>
    <property type="match status" value="1"/>
</dbReference>
<keyword evidence="6" id="KW-1185">Reference proteome</keyword>
<dbReference type="GO" id="GO:0009098">
    <property type="term" value="P:L-leucine biosynthetic process"/>
    <property type="evidence" value="ECO:0007669"/>
    <property type="project" value="UniProtKB-UniRule"/>
</dbReference>
<comment type="subunit">
    <text evidence="3">Heterodimer of LeuC and LeuD.</text>
</comment>
<keyword evidence="2 3" id="KW-0456">Lyase</keyword>
<proteinExistence type="inferred from homology"/>
<dbReference type="InterPro" id="IPR015928">
    <property type="entry name" value="Aconitase/3IPM_dehydase_swvl"/>
</dbReference>
<dbReference type="Pfam" id="PF00694">
    <property type="entry name" value="Aconitase_C"/>
    <property type="match status" value="1"/>
</dbReference>
<dbReference type="InterPro" id="IPR000573">
    <property type="entry name" value="AconitaseA/IPMdHydase_ssu_swvl"/>
</dbReference>
<keyword evidence="3" id="KW-0028">Amino-acid biosynthesis</keyword>
<dbReference type="RefSeq" id="WP_062285298.1">
    <property type="nucleotide sequence ID" value="NZ_LTBC01000013.1"/>
</dbReference>
<dbReference type="EC" id="4.2.1.33" evidence="3"/>
<protein>
    <recommendedName>
        <fullName evidence="3">3-isopropylmalate dehydratase small subunit</fullName>
        <ecNumber evidence="3">4.2.1.33</ecNumber>
    </recommendedName>
    <alternativeName>
        <fullName evidence="3">Alpha-IPM isomerase</fullName>
        <shortName evidence="3">IPMI</shortName>
    </alternativeName>
    <alternativeName>
        <fullName evidence="3">Isopropylmalate isomerase</fullName>
    </alternativeName>
</protein>
<dbReference type="SUPFAM" id="SSF52016">
    <property type="entry name" value="LeuD/IlvD-like"/>
    <property type="match status" value="1"/>
</dbReference>
<sequence length="164" mass="18426">MLFTGRVHRLGDNINTDYILPGKYKFQSFDLEELVSHLFEDIDPGHYRKVHQGDILVAGRNFGCGSSREVAPLLLQYAGYRAVIAQSFGRIFYRNAITIGLPVLNCETGDIKEGDLLQVNLVRGEVKIIERGIILQTMPLPGFMIEILSSGGLLPFLEEKNKKF</sequence>
<evidence type="ECO:0000256" key="3">
    <source>
        <dbReference type="HAMAP-Rule" id="MF_01032"/>
    </source>
</evidence>
<evidence type="ECO:0000313" key="6">
    <source>
        <dbReference type="Proteomes" id="UP000075670"/>
    </source>
</evidence>
<feature type="domain" description="Aconitase A/isopropylmalate dehydratase small subunit swivel" evidence="4">
    <location>
        <begin position="47"/>
        <end position="101"/>
    </location>
</feature>
<dbReference type="InterPro" id="IPR011827">
    <property type="entry name" value="LeuD_type2/HacB/DmdB"/>
</dbReference>
<keyword evidence="3" id="KW-0100">Branched-chain amino acid biosynthesis</keyword>
<evidence type="ECO:0000259" key="4">
    <source>
        <dbReference type="Pfam" id="PF00694"/>
    </source>
</evidence>
<evidence type="ECO:0000256" key="1">
    <source>
        <dbReference type="ARBA" id="ARBA00009869"/>
    </source>
</evidence>
<dbReference type="AlphaFoldDB" id="A0A151AV62"/>
<reference evidence="5 6" key="1">
    <citation type="submission" date="2016-02" db="EMBL/GenBank/DDBJ databases">
        <title>Genome sequence of Moorella mulderi DSM 14980.</title>
        <authorList>
            <person name="Poehlein A."/>
            <person name="Daniel R."/>
        </authorList>
    </citation>
    <scope>NUCLEOTIDE SEQUENCE [LARGE SCALE GENOMIC DNA]</scope>
    <source>
        <strain evidence="5 6">DSM 14980</strain>
    </source>
</reference>
<dbReference type="PATRIC" id="fig|1122241.3.peg.2680"/>
<comment type="function">
    <text evidence="3">Catalyzes the isomerization between 2-isopropylmalate and 3-isopropylmalate, via the formation of 2-isopropylmaleate.</text>
</comment>
<dbReference type="InterPro" id="IPR033940">
    <property type="entry name" value="IPMI_Swivel"/>
</dbReference>
<comment type="catalytic activity">
    <reaction evidence="3">
        <text>(2R,3S)-3-isopropylmalate = (2S)-2-isopropylmalate</text>
        <dbReference type="Rhea" id="RHEA:32287"/>
        <dbReference type="ChEBI" id="CHEBI:1178"/>
        <dbReference type="ChEBI" id="CHEBI:35121"/>
        <dbReference type="EC" id="4.2.1.33"/>
    </reaction>
</comment>
<dbReference type="PANTHER" id="PTHR43345:SF2">
    <property type="entry name" value="3-ISOPROPYLMALATE DEHYDRATASE SMALL SUBUNIT 1"/>
    <property type="match status" value="1"/>
</dbReference>
<dbReference type="Gene3D" id="3.20.19.10">
    <property type="entry name" value="Aconitase, domain 4"/>
    <property type="match status" value="1"/>
</dbReference>
<dbReference type="NCBIfam" id="TIGR02087">
    <property type="entry name" value="LEUD_arch"/>
    <property type="match status" value="1"/>
</dbReference>
<dbReference type="OrthoDB" id="9777465at2"/>
<comment type="caution">
    <text evidence="5">The sequence shown here is derived from an EMBL/GenBank/DDBJ whole genome shotgun (WGS) entry which is preliminary data.</text>
</comment>
<keyword evidence="3" id="KW-0432">Leucine biosynthesis</keyword>
<evidence type="ECO:0000256" key="2">
    <source>
        <dbReference type="ARBA" id="ARBA00023239"/>
    </source>
</evidence>
<dbReference type="HAMAP" id="MF_01032">
    <property type="entry name" value="LeuD_type2"/>
    <property type="match status" value="1"/>
</dbReference>
<evidence type="ECO:0000313" key="5">
    <source>
        <dbReference type="EMBL" id="KYH31287.1"/>
    </source>
</evidence>
<comment type="pathway">
    <text evidence="3">Amino-acid biosynthesis; L-leucine biosynthesis; L-leucine from 3-methyl-2-oxobutanoate: step 2/4.</text>
</comment>
<dbReference type="GO" id="GO:0003861">
    <property type="term" value="F:3-isopropylmalate dehydratase activity"/>
    <property type="evidence" value="ECO:0007669"/>
    <property type="project" value="UniProtKB-UniRule"/>
</dbReference>
<dbReference type="InterPro" id="IPR050075">
    <property type="entry name" value="LeuD"/>
</dbReference>
<gene>
    <name evidence="3" type="primary">leuD</name>
    <name evidence="5" type="ORF">MOMUL_25250</name>
</gene>
<dbReference type="PANTHER" id="PTHR43345">
    <property type="entry name" value="3-ISOPROPYLMALATE DEHYDRATASE SMALL SUBUNIT 2-RELATED-RELATED"/>
    <property type="match status" value="1"/>
</dbReference>
<accession>A0A151AV62</accession>